<comment type="subcellular location">
    <subcellularLocation>
        <location evidence="1">Membrane</location>
        <topology evidence="1">Multi-pass membrane protein</topology>
    </subcellularLocation>
</comment>
<dbReference type="PANTHER" id="PTHR45720">
    <property type="entry name" value="CHLORIDE CHANNEL PROTEIN 2"/>
    <property type="match status" value="1"/>
</dbReference>
<feature type="region of interest" description="Disordered" evidence="9">
    <location>
        <begin position="721"/>
        <end position="780"/>
    </location>
</feature>
<dbReference type="InterPro" id="IPR050970">
    <property type="entry name" value="Cl_channel_volt-gated"/>
</dbReference>
<keyword evidence="3 10" id="KW-0812">Transmembrane</keyword>
<feature type="transmembrane region" description="Helical" evidence="10">
    <location>
        <begin position="209"/>
        <end position="232"/>
    </location>
</feature>
<feature type="region of interest" description="Disordered" evidence="9">
    <location>
        <begin position="545"/>
        <end position="568"/>
    </location>
</feature>
<evidence type="ECO:0000256" key="9">
    <source>
        <dbReference type="SAM" id="MobiDB-lite"/>
    </source>
</evidence>
<dbReference type="SUPFAM" id="SSF54631">
    <property type="entry name" value="CBS-domain pair"/>
    <property type="match status" value="1"/>
</dbReference>
<dbReference type="Gene3D" id="1.10.3080.10">
    <property type="entry name" value="Clc chloride channel"/>
    <property type="match status" value="1"/>
</dbReference>
<dbReference type="GO" id="GO:0005886">
    <property type="term" value="C:plasma membrane"/>
    <property type="evidence" value="ECO:0007669"/>
    <property type="project" value="TreeGrafter"/>
</dbReference>
<feature type="transmembrane region" description="Helical" evidence="10">
    <location>
        <begin position="333"/>
        <end position="354"/>
    </location>
</feature>
<feature type="transmembrane region" description="Helical" evidence="10">
    <location>
        <begin position="167"/>
        <end position="189"/>
    </location>
</feature>
<dbReference type="SUPFAM" id="SSF81340">
    <property type="entry name" value="Clc chloride channel"/>
    <property type="match status" value="1"/>
</dbReference>
<dbReference type="InterPro" id="IPR014743">
    <property type="entry name" value="Cl-channel_core"/>
</dbReference>
<dbReference type="Pfam" id="PF00654">
    <property type="entry name" value="Voltage_CLC"/>
    <property type="match status" value="1"/>
</dbReference>
<dbReference type="eggNOG" id="KOG0476">
    <property type="taxonomic scope" value="Eukaryota"/>
</dbReference>
<evidence type="ECO:0000313" key="12">
    <source>
        <dbReference type="Proteomes" id="UP000095284"/>
    </source>
</evidence>
<evidence type="ECO:0000256" key="6">
    <source>
        <dbReference type="ARBA" id="ARBA00023065"/>
    </source>
</evidence>
<sequence length="780" mass="85484">MPVFLFNRAVIYDKAVQIDYVLGFTSWVTYLVFFCTLGALTCKYISVQAIGSGIPEVKVIMNGFTLHNYLTFRTLIAKMLSLTLVLGSGMPLGKEGPFVHMGAIVATLLSKMTRQWQNKAFFSNEGREVEILSSGCAVGIACTFSAPAGAVLYGIESTHKYFAVKNYWRAFFATTCSALIFRFANAAIIPPDIAGTITAYYQTSFPNEVFLIEEIPVFMLIGVLCGLAGAMFLMLHKKITTIKKNSPIFKKLFGTSGFSFTVFMALVVGLITFPDGFGKYIGGRYTFRETISDLISNCTMSLYNTTAMGCQESFLRRWATNGVFESGVLLRTLLGYFLVNYLLVAVCITLAVPAGIFVPSFVLGATGGRVIGELMTIMFPEGIRGPDGPQIYPGLYAVVGAAAYTGAITHSLSIAVIVCETTGQLCALLPVLIALMIANAVSSFLHPSIYESIIIIKRYPHLTELPPSRISVHTLKVEQIMVRDVVYITKKTTYKELRELLINTPQLRSYPLVTDDDEKILLGSVARKYLNYLLNVHLGADPLLSNRPSSRASKKSPREQNGHTMTTKTFSGNTLLSISPLHEDSKCQTTLNSIFRRPNQPLDPFSEIRGSSFMRGIFSSASFRRDQPDLTMTPPNSALRDHAKKLEKPINLDELAIDSAPFQLVLGTSLYKVHTLFSLLSLNHAYVTHRGKLVGVVALRELRLALADIYTRGAVPNRATSMLSMAPSRNVSQTRLEEKGADPSPKSEVTQGDDGGISMDGLIRPSDTDESGPNSPICDA</sequence>
<evidence type="ECO:0000313" key="13">
    <source>
        <dbReference type="WBParaSite" id="BXY_0065100.1"/>
    </source>
</evidence>
<keyword evidence="2" id="KW-0813">Transport</keyword>
<dbReference type="FunFam" id="1.10.3080.10:FF:000020">
    <property type="entry name" value="Chloride channel protein"/>
    <property type="match status" value="1"/>
</dbReference>
<evidence type="ECO:0000256" key="5">
    <source>
        <dbReference type="ARBA" id="ARBA00022989"/>
    </source>
</evidence>
<keyword evidence="5 10" id="KW-1133">Transmembrane helix</keyword>
<feature type="transmembrane region" description="Helical" evidence="10">
    <location>
        <begin position="75"/>
        <end position="93"/>
    </location>
</feature>
<dbReference type="InterPro" id="IPR001807">
    <property type="entry name" value="ClC"/>
</dbReference>
<organism evidence="12 13">
    <name type="scientific">Bursaphelenchus xylophilus</name>
    <name type="common">Pinewood nematode worm</name>
    <name type="synonym">Aphelenchoides xylophilus</name>
    <dbReference type="NCBI Taxonomy" id="6326"/>
    <lineage>
        <taxon>Eukaryota</taxon>
        <taxon>Metazoa</taxon>
        <taxon>Ecdysozoa</taxon>
        <taxon>Nematoda</taxon>
        <taxon>Chromadorea</taxon>
        <taxon>Rhabditida</taxon>
        <taxon>Tylenchina</taxon>
        <taxon>Tylenchomorpha</taxon>
        <taxon>Aphelenchoidea</taxon>
        <taxon>Aphelenchoididae</taxon>
        <taxon>Bursaphelenchus</taxon>
    </lineage>
</organism>
<evidence type="ECO:0000256" key="1">
    <source>
        <dbReference type="ARBA" id="ARBA00004141"/>
    </source>
</evidence>
<dbReference type="PRINTS" id="PR00762">
    <property type="entry name" value="CLCHANNEL"/>
</dbReference>
<dbReference type="AlphaFoldDB" id="A0A1I7RIW9"/>
<accession>A0A1I7RIW9</accession>
<feature type="transmembrane region" description="Helical" evidence="10">
    <location>
        <begin position="252"/>
        <end position="273"/>
    </location>
</feature>
<keyword evidence="6" id="KW-0406">Ion transport</keyword>
<keyword evidence="4" id="KW-0677">Repeat</keyword>
<evidence type="ECO:0000256" key="8">
    <source>
        <dbReference type="ARBA" id="ARBA00023214"/>
    </source>
</evidence>
<evidence type="ECO:0000256" key="4">
    <source>
        <dbReference type="ARBA" id="ARBA00022737"/>
    </source>
</evidence>
<feature type="transmembrane region" description="Helical" evidence="10">
    <location>
        <begin position="391"/>
        <end position="418"/>
    </location>
</feature>
<feature type="transmembrane region" description="Helical" evidence="10">
    <location>
        <begin position="361"/>
        <end position="379"/>
    </location>
</feature>
<name>A0A1I7RIW9_BURXY</name>
<evidence type="ECO:0000256" key="10">
    <source>
        <dbReference type="SAM" id="Phobius"/>
    </source>
</evidence>
<keyword evidence="8" id="KW-0868">Chloride</keyword>
<feature type="transmembrane region" description="Helical" evidence="10">
    <location>
        <begin position="131"/>
        <end position="155"/>
    </location>
</feature>
<protein>
    <submittedName>
        <fullName evidence="13">Chloride channel protein</fullName>
    </submittedName>
</protein>
<dbReference type="InterPro" id="IPR000644">
    <property type="entry name" value="CBS_dom"/>
</dbReference>
<dbReference type="InterPro" id="IPR046342">
    <property type="entry name" value="CBS_dom_sf"/>
</dbReference>
<feature type="transmembrane region" description="Helical" evidence="10">
    <location>
        <begin position="425"/>
        <end position="445"/>
    </location>
</feature>
<evidence type="ECO:0000256" key="7">
    <source>
        <dbReference type="ARBA" id="ARBA00023136"/>
    </source>
</evidence>
<proteinExistence type="predicted"/>
<dbReference type="CDD" id="cd03683">
    <property type="entry name" value="ClC_1_like"/>
    <property type="match status" value="1"/>
</dbReference>
<dbReference type="Proteomes" id="UP000095284">
    <property type="component" value="Unplaced"/>
</dbReference>
<dbReference type="PANTHER" id="PTHR45720:SF5">
    <property type="entry name" value="CHLORIDE CHANNEL PROTEIN"/>
    <property type="match status" value="1"/>
</dbReference>
<keyword evidence="7 10" id="KW-0472">Membrane</keyword>
<dbReference type="GO" id="GO:0005247">
    <property type="term" value="F:voltage-gated chloride channel activity"/>
    <property type="evidence" value="ECO:0007669"/>
    <property type="project" value="TreeGrafter"/>
</dbReference>
<feature type="domain" description="CBS" evidence="11">
    <location>
        <begin position="477"/>
        <end position="528"/>
    </location>
</feature>
<evidence type="ECO:0000256" key="2">
    <source>
        <dbReference type="ARBA" id="ARBA00022448"/>
    </source>
</evidence>
<evidence type="ECO:0000259" key="11">
    <source>
        <dbReference type="Pfam" id="PF00571"/>
    </source>
</evidence>
<feature type="compositionally biased region" description="Polar residues" evidence="9">
    <location>
        <begin position="721"/>
        <end position="734"/>
    </location>
</feature>
<evidence type="ECO:0000256" key="3">
    <source>
        <dbReference type="ARBA" id="ARBA00022692"/>
    </source>
</evidence>
<dbReference type="WBParaSite" id="BXY_0065100.1">
    <property type="protein sequence ID" value="BXY_0065100.1"/>
    <property type="gene ID" value="BXY_0065100"/>
</dbReference>
<reference evidence="13" key="1">
    <citation type="submission" date="2016-11" db="UniProtKB">
        <authorList>
            <consortium name="WormBaseParasite"/>
        </authorList>
    </citation>
    <scope>IDENTIFICATION</scope>
</reference>
<dbReference type="Pfam" id="PF00571">
    <property type="entry name" value="CBS"/>
    <property type="match status" value="1"/>
</dbReference>
<feature type="transmembrane region" description="Helical" evidence="10">
    <location>
        <begin position="20"/>
        <end position="40"/>
    </location>
</feature>
<dbReference type="Gene3D" id="3.10.580.10">
    <property type="entry name" value="CBS-domain"/>
    <property type="match status" value="2"/>
</dbReference>